<proteinExistence type="predicted"/>
<protein>
    <submittedName>
        <fullName evidence="2">Uncharacterized protein</fullName>
    </submittedName>
</protein>
<evidence type="ECO:0000313" key="1">
    <source>
        <dbReference type="Proteomes" id="UP000887574"/>
    </source>
</evidence>
<sequence>MSWFENGLSDECYKSENPLGYTSRAVHQACLDRYNKTFNTDEDPNISAETLHSEALLISLVNTRKGAPAYRGYFRLANHTGHGDDLTFSLVSIGALSSTALLKD</sequence>
<reference evidence="2" key="1">
    <citation type="submission" date="2022-11" db="UniProtKB">
        <authorList>
            <consortium name="WormBaseParasite"/>
        </authorList>
    </citation>
    <scope>IDENTIFICATION</scope>
</reference>
<dbReference type="AlphaFoldDB" id="A0A915EPG8"/>
<organism evidence="1 2">
    <name type="scientific">Ditylenchus dipsaci</name>
    <dbReference type="NCBI Taxonomy" id="166011"/>
    <lineage>
        <taxon>Eukaryota</taxon>
        <taxon>Metazoa</taxon>
        <taxon>Ecdysozoa</taxon>
        <taxon>Nematoda</taxon>
        <taxon>Chromadorea</taxon>
        <taxon>Rhabditida</taxon>
        <taxon>Tylenchina</taxon>
        <taxon>Tylenchomorpha</taxon>
        <taxon>Sphaerularioidea</taxon>
        <taxon>Anguinidae</taxon>
        <taxon>Anguininae</taxon>
        <taxon>Ditylenchus</taxon>
    </lineage>
</organism>
<name>A0A915EPG8_9BILA</name>
<keyword evidence="1" id="KW-1185">Reference proteome</keyword>
<dbReference type="Proteomes" id="UP000887574">
    <property type="component" value="Unplaced"/>
</dbReference>
<evidence type="ECO:0000313" key="2">
    <source>
        <dbReference type="WBParaSite" id="jg8095"/>
    </source>
</evidence>
<dbReference type="WBParaSite" id="jg8095">
    <property type="protein sequence ID" value="jg8095"/>
    <property type="gene ID" value="jg8095"/>
</dbReference>
<accession>A0A915EPG8</accession>